<sequence length="191" mass="20999">MTNTLKPFAFALPLIGLLSACQNTTTTPALPLERHTITTVSNTSSYFRPRSSDVFSWQGDIQVINAGSDSPAHQPIKLIRQELEQQLLHKGYQVVSNQQASNYYLQGVVTYKLPNQDVKLQQNYGIDAGLGSDNNSQQRGSLLLIIASPSGRTAWRGEVQIYNDPSLTAELRKQRLTAAIQSMLATLPAAQ</sequence>
<dbReference type="EMBL" id="JAPTGG010000010">
    <property type="protein sequence ID" value="MCZ0866171.1"/>
    <property type="molecule type" value="Genomic_DNA"/>
</dbReference>
<feature type="chain" id="PRO_5039942211" evidence="1">
    <location>
        <begin position="23"/>
        <end position="191"/>
    </location>
</feature>
<proteinExistence type="predicted"/>
<dbReference type="AlphaFoldDB" id="A0A9J6RNQ6"/>
<evidence type="ECO:0000313" key="3">
    <source>
        <dbReference type="Proteomes" id="UP001069090"/>
    </source>
</evidence>
<organism evidence="2 3">
    <name type="scientific">Dasania phycosphaerae</name>
    <dbReference type="NCBI Taxonomy" id="2950436"/>
    <lineage>
        <taxon>Bacteria</taxon>
        <taxon>Pseudomonadati</taxon>
        <taxon>Pseudomonadota</taxon>
        <taxon>Gammaproteobacteria</taxon>
        <taxon>Cellvibrionales</taxon>
        <taxon>Spongiibacteraceae</taxon>
        <taxon>Dasania</taxon>
    </lineage>
</organism>
<protein>
    <submittedName>
        <fullName evidence="2">DUF4136 domain-containing protein</fullName>
    </submittedName>
</protein>
<keyword evidence="3" id="KW-1185">Reference proteome</keyword>
<evidence type="ECO:0000256" key="1">
    <source>
        <dbReference type="SAM" id="SignalP"/>
    </source>
</evidence>
<dbReference type="PROSITE" id="PS51257">
    <property type="entry name" value="PROKAR_LIPOPROTEIN"/>
    <property type="match status" value="1"/>
</dbReference>
<feature type="signal peptide" evidence="1">
    <location>
        <begin position="1"/>
        <end position="22"/>
    </location>
</feature>
<gene>
    <name evidence="2" type="ORF">O0V09_13250</name>
</gene>
<dbReference type="Proteomes" id="UP001069090">
    <property type="component" value="Unassembled WGS sequence"/>
</dbReference>
<accession>A0A9J6RNQ6</accession>
<evidence type="ECO:0000313" key="2">
    <source>
        <dbReference type="EMBL" id="MCZ0866171.1"/>
    </source>
</evidence>
<name>A0A9J6RNQ6_9GAMM</name>
<keyword evidence="1" id="KW-0732">Signal</keyword>
<reference evidence="2 3" key="1">
    <citation type="submission" date="2022-12" db="EMBL/GenBank/DDBJ databases">
        <title>Dasania phycosphaerae sp. nov., isolated from particulate material of the south coast of Korea.</title>
        <authorList>
            <person name="Jiang Y."/>
        </authorList>
    </citation>
    <scope>NUCLEOTIDE SEQUENCE [LARGE SCALE GENOMIC DNA]</scope>
    <source>
        <strain evidence="2 3">GY-19</strain>
    </source>
</reference>
<comment type="caution">
    <text evidence="2">The sequence shown here is derived from an EMBL/GenBank/DDBJ whole genome shotgun (WGS) entry which is preliminary data.</text>
</comment>
<dbReference type="RefSeq" id="WP_258332322.1">
    <property type="nucleotide sequence ID" value="NZ_JAPTGG010000010.1"/>
</dbReference>